<evidence type="ECO:0000256" key="1">
    <source>
        <dbReference type="SAM" id="SignalP"/>
    </source>
</evidence>
<dbReference type="RefSeq" id="WP_140999222.1">
    <property type="nucleotide sequence ID" value="NZ_VDCZ01000015.1"/>
</dbReference>
<accession>A0A6I4IWF2</accession>
<keyword evidence="3" id="KW-1185">Reference proteome</keyword>
<keyword evidence="1" id="KW-0732">Signal</keyword>
<name>A0A6I4IWF2_9FLAO</name>
<organism evidence="2 3">
    <name type="scientific">Flavobacterium profundi</name>
    <dbReference type="NCBI Taxonomy" id="1774945"/>
    <lineage>
        <taxon>Bacteria</taxon>
        <taxon>Pseudomonadati</taxon>
        <taxon>Bacteroidota</taxon>
        <taxon>Flavobacteriia</taxon>
        <taxon>Flavobacteriales</taxon>
        <taxon>Flavobacteriaceae</taxon>
        <taxon>Flavobacterium</taxon>
    </lineage>
</organism>
<comment type="caution">
    <text evidence="2">The sequence shown here is derived from an EMBL/GenBank/DDBJ whole genome shotgun (WGS) entry which is preliminary data.</text>
</comment>
<protein>
    <recommendedName>
        <fullName evidence="4">Cell wall anchor protein</fullName>
    </recommendedName>
</protein>
<evidence type="ECO:0008006" key="4">
    <source>
        <dbReference type="Google" id="ProtNLM"/>
    </source>
</evidence>
<dbReference type="AlphaFoldDB" id="A0A6I4IWF2"/>
<feature type="signal peptide" evidence="1">
    <location>
        <begin position="1"/>
        <end position="26"/>
    </location>
</feature>
<reference evidence="3" key="1">
    <citation type="submission" date="2019-05" db="EMBL/GenBank/DDBJ databases">
        <title>Flavobacterium profundi sp. nov., isolated from a deep-sea seamount.</title>
        <authorList>
            <person name="Zhang D.-C."/>
        </authorList>
    </citation>
    <scope>NUCLEOTIDE SEQUENCE [LARGE SCALE GENOMIC DNA]</scope>
    <source>
        <strain evidence="3">TP390</strain>
    </source>
</reference>
<dbReference type="EMBL" id="WQLW01000015">
    <property type="protein sequence ID" value="MVO10798.1"/>
    <property type="molecule type" value="Genomic_DNA"/>
</dbReference>
<proteinExistence type="predicted"/>
<dbReference type="OrthoDB" id="581140at2"/>
<sequence length="488" mass="52530">MKKKWPHFKLFFWVTCMSFLIQNAVAQVGINTTSPDASSVLEVNSTTKGFLTPRMTTAQKNVITSPANGLMVYDTDTKEYSYYDSSASTWINIKQGRSKFKRIKSTDVLATVLAAELAAGGGAKYVLDSQTLYEINGTVVVNLPIELNNAYLVGLDAGDDKLVKTSGDLFTGTTGGTVKVLTLVASGGNVFNINGGGTQSMIFRDCVIANSTNVGVLESFTLVFGSVIQFVSNTNGLIYRNIGKLLLDNQAWFGNNLGTFEKYEGTFTSIQKQGGFMDVNGTAIGMDMSSNPTVSSDGTLYGVNFAGTLSTGLYVKAYTTGSYTGFNFNNTWNVNCSGIPIESDAVAVGDVNFDLAVGSGVLTTLTTGTPVKILGTTSANNFFRASIGGTNNRIQYLGNQKRFFTINAAVSFQATNSSNTIYVIYIAKNGSVINRSKTYIFTTNTSDIFALPLQCVLELSPNDYVEVYAERYSGTSNMLTVSLNLFMK</sequence>
<dbReference type="Proteomes" id="UP000431264">
    <property type="component" value="Unassembled WGS sequence"/>
</dbReference>
<gene>
    <name evidence="2" type="ORF">GOQ30_16625</name>
</gene>
<evidence type="ECO:0000313" key="2">
    <source>
        <dbReference type="EMBL" id="MVO10798.1"/>
    </source>
</evidence>
<evidence type="ECO:0000313" key="3">
    <source>
        <dbReference type="Proteomes" id="UP000431264"/>
    </source>
</evidence>
<feature type="chain" id="PRO_5026246881" description="Cell wall anchor protein" evidence="1">
    <location>
        <begin position="27"/>
        <end position="488"/>
    </location>
</feature>